<dbReference type="RefSeq" id="XP_060423034.1">
    <property type="nucleotide sequence ID" value="XM_060567296.1"/>
</dbReference>
<dbReference type="AlphaFoldDB" id="A0AAJ0AC59"/>
<keyword evidence="4" id="KW-0863">Zinc-finger</keyword>
<dbReference type="PROSITE" id="PS50071">
    <property type="entry name" value="HOMEOBOX_2"/>
    <property type="match status" value="1"/>
</dbReference>
<dbReference type="GO" id="GO:0003677">
    <property type="term" value="F:DNA binding"/>
    <property type="evidence" value="ECO:0007669"/>
    <property type="project" value="UniProtKB-UniRule"/>
</dbReference>
<comment type="subcellular location">
    <subcellularLocation>
        <location evidence="5">Nucleus</location>
    </subcellularLocation>
</comment>
<name>A0AAJ0AC59_9PEZI</name>
<keyword evidence="1 5" id="KW-0238">DNA-binding</keyword>
<dbReference type="PROSITE" id="PS00028">
    <property type="entry name" value="ZINC_FINGER_C2H2_1"/>
    <property type="match status" value="1"/>
</dbReference>
<dbReference type="InterPro" id="IPR001356">
    <property type="entry name" value="HD"/>
</dbReference>
<dbReference type="CDD" id="cd00086">
    <property type="entry name" value="homeodomain"/>
    <property type="match status" value="1"/>
</dbReference>
<dbReference type="Gene3D" id="3.30.160.60">
    <property type="entry name" value="Classic Zinc Finger"/>
    <property type="match status" value="1"/>
</dbReference>
<evidence type="ECO:0000256" key="6">
    <source>
        <dbReference type="SAM" id="MobiDB-lite"/>
    </source>
</evidence>
<keyword evidence="2 5" id="KW-0371">Homeobox</keyword>
<dbReference type="InterPro" id="IPR008422">
    <property type="entry name" value="KN_HD"/>
</dbReference>
<keyword evidence="3 5" id="KW-0539">Nucleus</keyword>
<evidence type="ECO:0000259" key="7">
    <source>
        <dbReference type="PROSITE" id="PS50071"/>
    </source>
</evidence>
<dbReference type="GO" id="GO:0008270">
    <property type="term" value="F:zinc ion binding"/>
    <property type="evidence" value="ECO:0007669"/>
    <property type="project" value="UniProtKB-KW"/>
</dbReference>
<dbReference type="Pfam" id="PF05920">
    <property type="entry name" value="Homeobox_KN"/>
    <property type="match status" value="1"/>
</dbReference>
<dbReference type="InterPro" id="IPR009057">
    <property type="entry name" value="Homeodomain-like_sf"/>
</dbReference>
<organism evidence="9 10">
    <name type="scientific">Colletotrichum godetiae</name>
    <dbReference type="NCBI Taxonomy" id="1209918"/>
    <lineage>
        <taxon>Eukaryota</taxon>
        <taxon>Fungi</taxon>
        <taxon>Dikarya</taxon>
        <taxon>Ascomycota</taxon>
        <taxon>Pezizomycotina</taxon>
        <taxon>Sordariomycetes</taxon>
        <taxon>Hypocreomycetidae</taxon>
        <taxon>Glomerellales</taxon>
        <taxon>Glomerellaceae</taxon>
        <taxon>Colletotrichum</taxon>
        <taxon>Colletotrichum acutatum species complex</taxon>
    </lineage>
</organism>
<keyword evidence="10" id="KW-1185">Reference proteome</keyword>
<keyword evidence="4" id="KW-0479">Metal-binding</keyword>
<dbReference type="InterPro" id="IPR036236">
    <property type="entry name" value="Znf_C2H2_sf"/>
</dbReference>
<dbReference type="InterPro" id="IPR013087">
    <property type="entry name" value="Znf_C2H2_type"/>
</dbReference>
<keyword evidence="4" id="KW-0862">Zinc</keyword>
<protein>
    <recommendedName>
        <fullName evidence="11">Homeobox and C2H2 transcription factor</fullName>
    </recommendedName>
</protein>
<evidence type="ECO:0000256" key="1">
    <source>
        <dbReference type="ARBA" id="ARBA00023125"/>
    </source>
</evidence>
<accession>A0AAJ0AC59</accession>
<feature type="compositionally biased region" description="Polar residues" evidence="6">
    <location>
        <begin position="41"/>
        <end position="67"/>
    </location>
</feature>
<dbReference type="GeneID" id="85451822"/>
<feature type="domain" description="C2H2-type" evidence="8">
    <location>
        <begin position="263"/>
        <end position="286"/>
    </location>
</feature>
<dbReference type="SMART" id="SM00355">
    <property type="entry name" value="ZnF_C2H2"/>
    <property type="match status" value="3"/>
</dbReference>
<evidence type="ECO:0000256" key="2">
    <source>
        <dbReference type="ARBA" id="ARBA00023155"/>
    </source>
</evidence>
<dbReference type="GO" id="GO:0006355">
    <property type="term" value="P:regulation of DNA-templated transcription"/>
    <property type="evidence" value="ECO:0007669"/>
    <property type="project" value="InterPro"/>
</dbReference>
<sequence>MEEYVDPRDLTSFSLPTGGGKGLIGDIGLQPVSDESKIYPSPQTKQSSTGSGVSPPNRTDTAGTQTKPDGRFSHAAVKHLRAWYDSHSDHPYPSPEDVHHIGNHVGLSRQQIRGWFANSRRRAKIRSGTVAGRSGADVDTALPRNIPQRRPTPTPHQHLNPLQRWEHSPPSDEAASLSDISNAIALSGGHTDQLTNPEVSFDPVRTPGSVVTSQSSAGSGSYSSAHSQGSQNSFGSRERTRKAAAKRRRPARYLSSKEQSHTYQCTFCPKSFKSKYDWQRHEKSVHLPFEQWVCTPQGPRTDHPRKGFICSYCGETDPDQAHLTRHNDEACFGRPLDERTFYRKDHLIQHLQTVHKVSHNEQLMRSWMVVRQDIRSRCGFCDAWLESWAERTDHLARHFRHNKTMADWDGDWGFDPAITDLLENTMPPYLIPYEKRTAMPFPEAGRLAGARPNAHQLVKEEIALYIQSHFDKEGDFPCDQGLCRLGQSVIQAAERIWGTSPSAPSSWLRDILIPANLVKLDGEVDIGNPHHIQSPLSLDSGEGIFENCPLEDQLRRFVRMHHTLGRECPDHDIQSEACRILNQIEGTSLFTSRHVLGFLTRLIWESTEWIYPLRRRAKKDLLDIHPEEISNGQDVVRLGAGLTEMGAQWFTPQASSLSTGSSSPDPAGTSMELAECRIWRPQVAGDHDFTNSPASHPRLILSSAPKPPNVTDFHPDYSHAFGVDVGVNLWTSLRMPSDHFIHSGFTLIGRNTLVRASSAKDSYSDSAYQRLARELALYVMKTTSPNNPERHVPTDDELRYQGRWILFDELSVIRTERPSVSSLLTACILATIH</sequence>
<evidence type="ECO:0000256" key="3">
    <source>
        <dbReference type="ARBA" id="ARBA00023242"/>
    </source>
</evidence>
<feature type="compositionally biased region" description="Basic residues" evidence="6">
    <location>
        <begin position="239"/>
        <end position="251"/>
    </location>
</feature>
<dbReference type="GO" id="GO:0005634">
    <property type="term" value="C:nucleus"/>
    <property type="evidence" value="ECO:0007669"/>
    <property type="project" value="UniProtKB-SubCell"/>
</dbReference>
<dbReference type="EMBL" id="JAHMHR010000076">
    <property type="protein sequence ID" value="KAK1658270.1"/>
    <property type="molecule type" value="Genomic_DNA"/>
</dbReference>
<dbReference type="PANTHER" id="PTHR11850">
    <property type="entry name" value="HOMEOBOX PROTEIN TRANSCRIPTION FACTORS"/>
    <property type="match status" value="1"/>
</dbReference>
<evidence type="ECO:0000256" key="4">
    <source>
        <dbReference type="PROSITE-ProRule" id="PRU00042"/>
    </source>
</evidence>
<feature type="domain" description="Homeobox" evidence="7">
    <location>
        <begin position="63"/>
        <end position="126"/>
    </location>
</feature>
<evidence type="ECO:0000313" key="10">
    <source>
        <dbReference type="Proteomes" id="UP001224890"/>
    </source>
</evidence>
<comment type="caution">
    <text evidence="9">The sequence shown here is derived from an EMBL/GenBank/DDBJ whole genome shotgun (WGS) entry which is preliminary data.</text>
</comment>
<gene>
    <name evidence="9" type="ORF">BDP55DRAFT_401089</name>
</gene>
<proteinExistence type="predicted"/>
<dbReference type="Gene3D" id="1.10.10.60">
    <property type="entry name" value="Homeodomain-like"/>
    <property type="match status" value="1"/>
</dbReference>
<dbReference type="SUPFAM" id="SSF57667">
    <property type="entry name" value="beta-beta-alpha zinc fingers"/>
    <property type="match status" value="1"/>
</dbReference>
<feature type="compositionally biased region" description="Low complexity" evidence="6">
    <location>
        <begin position="213"/>
        <end position="233"/>
    </location>
</feature>
<feature type="region of interest" description="Disordered" evidence="6">
    <location>
        <begin position="1"/>
        <end position="71"/>
    </location>
</feature>
<dbReference type="InterPro" id="IPR050224">
    <property type="entry name" value="TALE_homeobox"/>
</dbReference>
<dbReference type="PROSITE" id="PS50157">
    <property type="entry name" value="ZINC_FINGER_C2H2_2"/>
    <property type="match status" value="1"/>
</dbReference>
<dbReference type="Pfam" id="PF13894">
    <property type="entry name" value="zf-C2H2_4"/>
    <property type="match status" value="1"/>
</dbReference>
<evidence type="ECO:0000313" key="9">
    <source>
        <dbReference type="EMBL" id="KAK1658270.1"/>
    </source>
</evidence>
<feature type="DNA-binding region" description="Homeobox" evidence="5">
    <location>
        <begin position="65"/>
        <end position="127"/>
    </location>
</feature>
<feature type="region of interest" description="Disordered" evidence="6">
    <location>
        <begin position="126"/>
        <end position="255"/>
    </location>
</feature>
<evidence type="ECO:0000259" key="8">
    <source>
        <dbReference type="PROSITE" id="PS50157"/>
    </source>
</evidence>
<dbReference type="SUPFAM" id="SSF46689">
    <property type="entry name" value="Homeodomain-like"/>
    <property type="match status" value="1"/>
</dbReference>
<dbReference type="SMART" id="SM00389">
    <property type="entry name" value="HOX"/>
    <property type="match status" value="1"/>
</dbReference>
<reference evidence="9" key="1">
    <citation type="submission" date="2021-06" db="EMBL/GenBank/DDBJ databases">
        <title>Comparative genomics, transcriptomics and evolutionary studies reveal genomic signatures of adaptation to plant cell wall in hemibiotrophic fungi.</title>
        <authorList>
            <consortium name="DOE Joint Genome Institute"/>
            <person name="Baroncelli R."/>
            <person name="Diaz J.F."/>
            <person name="Benocci T."/>
            <person name="Peng M."/>
            <person name="Battaglia E."/>
            <person name="Haridas S."/>
            <person name="Andreopoulos W."/>
            <person name="Labutti K."/>
            <person name="Pangilinan J."/>
            <person name="Floch G.L."/>
            <person name="Makela M.R."/>
            <person name="Henrissat B."/>
            <person name="Grigoriev I.V."/>
            <person name="Crouch J.A."/>
            <person name="De Vries R.P."/>
            <person name="Sukno S.A."/>
            <person name="Thon M.R."/>
        </authorList>
    </citation>
    <scope>NUCLEOTIDE SEQUENCE</scope>
    <source>
        <strain evidence="9">CBS 193.32</strain>
    </source>
</reference>
<evidence type="ECO:0000256" key="5">
    <source>
        <dbReference type="PROSITE-ProRule" id="PRU00108"/>
    </source>
</evidence>
<evidence type="ECO:0008006" key="11">
    <source>
        <dbReference type="Google" id="ProtNLM"/>
    </source>
</evidence>
<dbReference type="Proteomes" id="UP001224890">
    <property type="component" value="Unassembled WGS sequence"/>
</dbReference>